<dbReference type="Gene3D" id="3.40.50.2000">
    <property type="entry name" value="Glycogen Phosphorylase B"/>
    <property type="match status" value="2"/>
</dbReference>
<evidence type="ECO:0000256" key="6">
    <source>
        <dbReference type="ARBA" id="ARBA00022679"/>
    </source>
</evidence>
<dbReference type="NCBIfam" id="TIGR02193">
    <property type="entry name" value="heptsyl_trn_I"/>
    <property type="match status" value="1"/>
</dbReference>
<dbReference type="GO" id="GO:0008713">
    <property type="term" value="F:ADP-heptose-lipopolysaccharide heptosyltransferase activity"/>
    <property type="evidence" value="ECO:0007669"/>
    <property type="project" value="TreeGrafter"/>
</dbReference>
<dbReference type="InterPro" id="IPR002201">
    <property type="entry name" value="Glyco_trans_9"/>
</dbReference>
<dbReference type="GO" id="GO:0005829">
    <property type="term" value="C:cytosol"/>
    <property type="evidence" value="ECO:0007669"/>
    <property type="project" value="TreeGrafter"/>
</dbReference>
<dbReference type="SUPFAM" id="SSF53756">
    <property type="entry name" value="UDP-Glycosyltransferase/glycogen phosphorylase"/>
    <property type="match status" value="1"/>
</dbReference>
<dbReference type="Pfam" id="PF01075">
    <property type="entry name" value="Glyco_transf_9"/>
    <property type="match status" value="1"/>
</dbReference>
<dbReference type="EC" id="2.4.99.23" evidence="10"/>
<organism evidence="14">
    <name type="scientific">Candidatus Kentrum sp. DK</name>
    <dbReference type="NCBI Taxonomy" id="2126562"/>
    <lineage>
        <taxon>Bacteria</taxon>
        <taxon>Pseudomonadati</taxon>
        <taxon>Pseudomonadota</taxon>
        <taxon>Gammaproteobacteria</taxon>
        <taxon>Candidatus Kentrum</taxon>
    </lineage>
</organism>
<evidence type="ECO:0000256" key="5">
    <source>
        <dbReference type="ARBA" id="ARBA00022676"/>
    </source>
</evidence>
<gene>
    <name evidence="14" type="ORF">BECKDK2373C_GA0170839_102618</name>
</gene>
<evidence type="ECO:0000256" key="8">
    <source>
        <dbReference type="ARBA" id="ARBA00023136"/>
    </source>
</evidence>
<keyword evidence="5" id="KW-0328">Glycosyltransferase</keyword>
<dbReference type="CDD" id="cd03789">
    <property type="entry name" value="GT9_LPS_heptosyltransferase"/>
    <property type="match status" value="1"/>
</dbReference>
<proteinExistence type="inferred from homology"/>
<evidence type="ECO:0000256" key="2">
    <source>
        <dbReference type="ARBA" id="ARBA00004713"/>
    </source>
</evidence>
<evidence type="ECO:0000256" key="1">
    <source>
        <dbReference type="ARBA" id="ARBA00004515"/>
    </source>
</evidence>
<reference evidence="14" key="1">
    <citation type="submission" date="2019-02" db="EMBL/GenBank/DDBJ databases">
        <authorList>
            <person name="Gruber-Vodicka R. H."/>
            <person name="Seah K. B. B."/>
        </authorList>
    </citation>
    <scope>NUCLEOTIDE SEQUENCE</scope>
    <source>
        <strain evidence="14">BECK_DK161</strain>
    </source>
</reference>
<comment type="catalytic activity">
    <reaction evidence="13">
        <text>an alpha-Kdo-(2-&gt;4)-alpha-Kdo-(2-&gt;6)-lipid A + ADP-L-glycero-beta-D-manno-heptose = an L-alpha-D-Hep-(1-&gt;5)-[alpha-Kdo-(2-&gt;4)]-alpha-Kdo-(2-&gt;6)-lipid A + ADP + H(+)</text>
        <dbReference type="Rhea" id="RHEA:74067"/>
        <dbReference type="ChEBI" id="CHEBI:15378"/>
        <dbReference type="ChEBI" id="CHEBI:61506"/>
        <dbReference type="ChEBI" id="CHEBI:176431"/>
        <dbReference type="ChEBI" id="CHEBI:193068"/>
        <dbReference type="ChEBI" id="CHEBI:456216"/>
        <dbReference type="EC" id="2.4.99.23"/>
    </reaction>
</comment>
<evidence type="ECO:0000256" key="4">
    <source>
        <dbReference type="ARBA" id="ARBA00022519"/>
    </source>
</evidence>
<name>A0A450SBE5_9GAMM</name>
<evidence type="ECO:0000256" key="11">
    <source>
        <dbReference type="ARBA" id="ARBA00044190"/>
    </source>
</evidence>
<evidence type="ECO:0000256" key="7">
    <source>
        <dbReference type="ARBA" id="ARBA00022985"/>
    </source>
</evidence>
<evidence type="ECO:0000256" key="13">
    <source>
        <dbReference type="ARBA" id="ARBA00049201"/>
    </source>
</evidence>
<protein>
    <recommendedName>
        <fullName evidence="11">Lipopolysaccharide heptosyltransferase 1</fullName>
        <ecNumber evidence="10">2.4.99.23</ecNumber>
    </recommendedName>
    <alternativeName>
        <fullName evidence="12">ADP-heptose:lipopolysaccharide heptosyltransferase I</fullName>
    </alternativeName>
</protein>
<dbReference type="GO" id="GO:0009244">
    <property type="term" value="P:lipopolysaccharide core region biosynthetic process"/>
    <property type="evidence" value="ECO:0007669"/>
    <property type="project" value="InterPro"/>
</dbReference>
<keyword evidence="7" id="KW-0448">Lipopolysaccharide biosynthesis</keyword>
<accession>A0A450SBE5</accession>
<comment type="pathway">
    <text evidence="2">Bacterial outer membrane biogenesis; LPS core biosynthesis.</text>
</comment>
<dbReference type="GO" id="GO:0005886">
    <property type="term" value="C:plasma membrane"/>
    <property type="evidence" value="ECO:0007669"/>
    <property type="project" value="UniProtKB-SubCell"/>
</dbReference>
<keyword evidence="4" id="KW-0997">Cell inner membrane</keyword>
<evidence type="ECO:0000313" key="14">
    <source>
        <dbReference type="EMBL" id="VFJ49490.1"/>
    </source>
</evidence>
<dbReference type="InterPro" id="IPR051199">
    <property type="entry name" value="LPS_LOS_Heptosyltrfase"/>
</dbReference>
<keyword evidence="8" id="KW-0472">Membrane</keyword>
<comment type="similarity">
    <text evidence="9">Belongs to the glycosyltransferase 9 family.</text>
</comment>
<keyword evidence="3" id="KW-1003">Cell membrane</keyword>
<evidence type="ECO:0000256" key="9">
    <source>
        <dbReference type="ARBA" id="ARBA00043995"/>
    </source>
</evidence>
<evidence type="ECO:0000256" key="10">
    <source>
        <dbReference type="ARBA" id="ARBA00044041"/>
    </source>
</evidence>
<evidence type="ECO:0000256" key="12">
    <source>
        <dbReference type="ARBA" id="ARBA00044330"/>
    </source>
</evidence>
<dbReference type="AlphaFoldDB" id="A0A450SBE5"/>
<dbReference type="EMBL" id="CAADEY010000026">
    <property type="protein sequence ID" value="VFJ49490.1"/>
    <property type="molecule type" value="Genomic_DNA"/>
</dbReference>
<dbReference type="PANTHER" id="PTHR30160">
    <property type="entry name" value="TETRAACYLDISACCHARIDE 4'-KINASE-RELATED"/>
    <property type="match status" value="1"/>
</dbReference>
<dbReference type="InterPro" id="IPR011908">
    <property type="entry name" value="LipoPS_heptosylTferase-I"/>
</dbReference>
<comment type="subcellular location">
    <subcellularLocation>
        <location evidence="1">Cell inner membrane</location>
        <topology evidence="1">Peripheral membrane protein</topology>
        <orientation evidence="1">Cytoplasmic side</orientation>
    </subcellularLocation>
</comment>
<sequence>MKVLIVKTSSLGDVIHTLPALTDAVGAVPGIRFDWVVEEAYAEIPVWHPAVDNAIPVALRRWRTRPLDASCWRMWSAFKARVHHAGYDAVIDAQGLLKSAWITRYARGMIFGFDRRSAREPLAAWFYDAPRFVPRGQHAVERVRQLFAGALGYEDRAAVLARYSQGDYGLVLPEAPDGILPRAGSDPGARRPGKVVFLHGTTWPTKHWPERAWIALSRQFAQAGLQVILPWGSEPERLRAERIADASGGEVPDRMNLTALVRLMAGAAGCVSVDTGLGHLAAAVNTPTVSLFGPTNPELTGFYGKNQRILCSGFPCAPCLRKNCSHSGGRVGEAPCFGDLSADSVFDTFMALMEDVGR</sequence>
<dbReference type="PANTHER" id="PTHR30160:SF19">
    <property type="entry name" value="LIPOPOLYSACCHARIDE HEPTOSYLTRANSFERASE 1"/>
    <property type="match status" value="1"/>
</dbReference>
<keyword evidence="6 14" id="KW-0808">Transferase</keyword>
<evidence type="ECO:0000256" key="3">
    <source>
        <dbReference type="ARBA" id="ARBA00022475"/>
    </source>
</evidence>